<evidence type="ECO:0000256" key="3">
    <source>
        <dbReference type="ARBA" id="ARBA00022676"/>
    </source>
</evidence>
<sequence>MSEQAQVDVVIPCFNGAATLRAQLSALAEQQSSVPFRVVVADNGSTDGSAEVVAEFDDRFEVADASARRGINHARNAGIAHGAAPLVLLCDVDDLVHPGWVEAYWRCFSDGAELMGGSLRRVSDQAAPLGEWQRVLNDNLGFLPWATGANCGFARSVVGAIGPFDESYRGGGDETEWFWRAQLAGHRLVFVDDAAIDYVRRPTTAGAFRQNRAFGASHVRLYRQFGAAGMPRPGLAPITRLLPRTVLGLARSPRDPVRRRALVAQLGQWVGRAEALRRGG</sequence>
<dbReference type="GO" id="GO:0016757">
    <property type="term" value="F:glycosyltransferase activity"/>
    <property type="evidence" value="ECO:0007669"/>
    <property type="project" value="UniProtKB-KW"/>
</dbReference>
<evidence type="ECO:0000259" key="5">
    <source>
        <dbReference type="Pfam" id="PF00535"/>
    </source>
</evidence>
<name>A0A3L8P2R2_9ACTN</name>
<protein>
    <submittedName>
        <fullName evidence="6">Glycosyltransferase family 2 protein</fullName>
    </submittedName>
</protein>
<reference evidence="6 7" key="1">
    <citation type="submission" date="2018-10" db="EMBL/GenBank/DDBJ databases">
        <title>Marmoricola sp. 4Q3S-7 whole genome shotgun sequence.</title>
        <authorList>
            <person name="Li F."/>
        </authorList>
    </citation>
    <scope>NUCLEOTIDE SEQUENCE [LARGE SCALE GENOMIC DNA]</scope>
    <source>
        <strain evidence="6 7">4Q3S-7</strain>
    </source>
</reference>
<evidence type="ECO:0000313" key="7">
    <source>
        <dbReference type="Proteomes" id="UP000281708"/>
    </source>
</evidence>
<dbReference type="CDD" id="cd00761">
    <property type="entry name" value="Glyco_tranf_GTA_type"/>
    <property type="match status" value="1"/>
</dbReference>
<dbReference type="Gene3D" id="3.90.550.10">
    <property type="entry name" value="Spore Coat Polysaccharide Biosynthesis Protein SpsA, Chain A"/>
    <property type="match status" value="1"/>
</dbReference>
<evidence type="ECO:0000256" key="1">
    <source>
        <dbReference type="ARBA" id="ARBA00004776"/>
    </source>
</evidence>
<organism evidence="6 7">
    <name type="scientific">Nocardioides mangrovicus</name>
    <dbReference type="NCBI Taxonomy" id="2478913"/>
    <lineage>
        <taxon>Bacteria</taxon>
        <taxon>Bacillati</taxon>
        <taxon>Actinomycetota</taxon>
        <taxon>Actinomycetes</taxon>
        <taxon>Propionibacteriales</taxon>
        <taxon>Nocardioidaceae</taxon>
        <taxon>Nocardioides</taxon>
    </lineage>
</organism>
<dbReference type="InterPro" id="IPR001173">
    <property type="entry name" value="Glyco_trans_2-like"/>
</dbReference>
<gene>
    <name evidence="6" type="ORF">D9V37_12075</name>
</gene>
<dbReference type="SUPFAM" id="SSF53448">
    <property type="entry name" value="Nucleotide-diphospho-sugar transferases"/>
    <property type="match status" value="1"/>
</dbReference>
<comment type="similarity">
    <text evidence="2">Belongs to the glycosyltransferase 2 family.</text>
</comment>
<evidence type="ECO:0000256" key="2">
    <source>
        <dbReference type="ARBA" id="ARBA00006739"/>
    </source>
</evidence>
<feature type="domain" description="Glycosyltransferase 2-like" evidence="5">
    <location>
        <begin position="9"/>
        <end position="124"/>
    </location>
</feature>
<dbReference type="PANTHER" id="PTHR43179:SF12">
    <property type="entry name" value="GALACTOFURANOSYLTRANSFERASE GLFT2"/>
    <property type="match status" value="1"/>
</dbReference>
<dbReference type="Proteomes" id="UP000281708">
    <property type="component" value="Unassembled WGS sequence"/>
</dbReference>
<evidence type="ECO:0000313" key="6">
    <source>
        <dbReference type="EMBL" id="RLV49277.1"/>
    </source>
</evidence>
<proteinExistence type="inferred from homology"/>
<accession>A0A3L8P2R2</accession>
<dbReference type="PANTHER" id="PTHR43179">
    <property type="entry name" value="RHAMNOSYLTRANSFERASE WBBL"/>
    <property type="match status" value="1"/>
</dbReference>
<dbReference type="RefSeq" id="WP_121806379.1">
    <property type="nucleotide sequence ID" value="NZ_RDBE01000007.1"/>
</dbReference>
<keyword evidence="3" id="KW-0328">Glycosyltransferase</keyword>
<keyword evidence="7" id="KW-1185">Reference proteome</keyword>
<dbReference type="EMBL" id="RDBE01000007">
    <property type="protein sequence ID" value="RLV49277.1"/>
    <property type="molecule type" value="Genomic_DNA"/>
</dbReference>
<comment type="pathway">
    <text evidence="1">Cell wall biogenesis; cell wall polysaccharide biosynthesis.</text>
</comment>
<dbReference type="InterPro" id="IPR029044">
    <property type="entry name" value="Nucleotide-diphossugar_trans"/>
</dbReference>
<dbReference type="OrthoDB" id="3226099at2"/>
<dbReference type="Pfam" id="PF00535">
    <property type="entry name" value="Glycos_transf_2"/>
    <property type="match status" value="1"/>
</dbReference>
<dbReference type="AlphaFoldDB" id="A0A3L8P2R2"/>
<comment type="caution">
    <text evidence="6">The sequence shown here is derived from an EMBL/GenBank/DDBJ whole genome shotgun (WGS) entry which is preliminary data.</text>
</comment>
<keyword evidence="4 6" id="KW-0808">Transferase</keyword>
<evidence type="ECO:0000256" key="4">
    <source>
        <dbReference type="ARBA" id="ARBA00022679"/>
    </source>
</evidence>